<dbReference type="GO" id="GO:0005789">
    <property type="term" value="C:endoplasmic reticulum membrane"/>
    <property type="evidence" value="ECO:0007669"/>
    <property type="project" value="TreeGrafter"/>
</dbReference>
<dbReference type="PANTHER" id="PTHR13317">
    <property type="entry name" value="TRANSMEMBRANE ANTERIOR POSTERIOR TRANSFORMATION PROTEIN 1 HOMOLOG"/>
    <property type="match status" value="1"/>
</dbReference>
<feature type="compositionally biased region" description="Polar residues" evidence="6">
    <location>
        <begin position="46"/>
        <end position="55"/>
    </location>
</feature>
<comment type="similarity">
    <text evidence="2">Belongs to the TAPT1 family.</text>
</comment>
<evidence type="ECO:0000256" key="3">
    <source>
        <dbReference type="ARBA" id="ARBA00022692"/>
    </source>
</evidence>
<evidence type="ECO:0000256" key="6">
    <source>
        <dbReference type="SAM" id="MobiDB-lite"/>
    </source>
</evidence>
<protein>
    <submittedName>
        <fullName evidence="8">DUF747 domain-containing protein</fullName>
    </submittedName>
</protein>
<comment type="caution">
    <text evidence="8">The sequence shown here is derived from an EMBL/GenBank/DDBJ whole genome shotgun (WGS) entry which is preliminary data.</text>
</comment>
<feature type="transmembrane region" description="Helical" evidence="7">
    <location>
        <begin position="846"/>
        <end position="875"/>
    </location>
</feature>
<feature type="compositionally biased region" description="Basic and acidic residues" evidence="6">
    <location>
        <begin position="203"/>
        <end position="218"/>
    </location>
</feature>
<sequence length="994" mass="111231">MTSSDVEKCPTPSASSSSLCSQRSVLPLGHDNVRGDRASDHRQDRQTTNAPTSRSVEGDQAFVAASSTPISPRSSICEFTEGATTPIRRSSLRRYQYQDGTALQPSRHRSGSSNSIHHIQRGYSSSTQSLDLDYCTRANCLTSRGTAMTVPTAEMSRTGSVDQDVRQTTTRNILHRPSIDNMSRLTSTPEHTPLRDIPVNTIPEHDRPQLPDASDAKTHNAQTNARLLRKTKTVPAFSAKDAAIDAPLELGEPLIPPSTFLRRRQKPSAPDFSRRDSTSHQHDKDPNSQGLSMPFPPLSVPTYLQLELASGRPSEAYIHRSRRQDIVYESSAAKLERLQNFLLLPLTLEHVFTFGTFACLDAWLYSFTILPLRFLKAVYILCQSWAINAGNHLRFIVGSTLQNFKQWCHNSKTGDRVLGEQEDYSEIAENTGIHRHKRSKSVPSTLLPDDKADILKGLLIIFTCILLMRFDASKAYHNIRGQAAIKLYVIFNVLEVADRLLSAIGQDVLECLFSREALERDIDGRSKIFRPFTLFMVALVYTVIHSSALFYQVITLNVAVNSYSNALITLLMSNQFVEIKSTVFKKFEKENLFQLTCADVVERFQLWLMLTIIASRNVVETGSFGFFSSLTSLASFAAPTSNTGPTAKAAITQSAPSILPKAFTILPSISSSLSCLNSIIPLATQVMGPFFVVLGSEMLVDWLKHAYINKFNNNRPVIYSRFLDILAKDYYTNAFGNQNLTRRLGLPIIPLVCLFFRISVQTYQMFLATWIPQSSSLEPSSTMSLTSIHEQYSSLPSPSTALSGSTPVTLPLPLPVQVPQVLVNGLIIARSFFIRMATYITPSPALFVPIFTIILLLLLYSILLLAKLVLGMVLLSYSQSRYTAMKAQERHLERQLPVKQEHQGTSPPLNPRAVPITEVQAAQRSPRKMSVEGARRFGPLGAVEVDEEKRRWIYADEPDTLRRMKEKEARTSSHKSNNNFENVRRYEMAAKRIW</sequence>
<feature type="compositionally biased region" description="Basic and acidic residues" evidence="6">
    <location>
        <begin position="272"/>
        <end position="286"/>
    </location>
</feature>
<evidence type="ECO:0000256" key="4">
    <source>
        <dbReference type="ARBA" id="ARBA00022989"/>
    </source>
</evidence>
<evidence type="ECO:0000256" key="2">
    <source>
        <dbReference type="ARBA" id="ARBA00008803"/>
    </source>
</evidence>
<evidence type="ECO:0000313" key="8">
    <source>
        <dbReference type="EMBL" id="KZZ92764.1"/>
    </source>
</evidence>
<keyword evidence="5 7" id="KW-0472">Membrane</keyword>
<dbReference type="Pfam" id="PF05346">
    <property type="entry name" value="DUF747"/>
    <property type="match status" value="1"/>
</dbReference>
<feature type="region of interest" description="Disordered" evidence="6">
    <location>
        <begin position="182"/>
        <end position="229"/>
    </location>
</feature>
<feature type="region of interest" description="Disordered" evidence="6">
    <location>
        <begin position="254"/>
        <end position="294"/>
    </location>
</feature>
<comment type="subcellular location">
    <subcellularLocation>
        <location evidence="1">Membrane</location>
        <topology evidence="1">Multi-pass membrane protein</topology>
    </subcellularLocation>
</comment>
<gene>
    <name evidence="8" type="ORF">AAP_02845</name>
</gene>
<dbReference type="Proteomes" id="UP000242877">
    <property type="component" value="Unassembled WGS sequence"/>
</dbReference>
<reference evidence="8 9" key="1">
    <citation type="journal article" date="2016" name="Genome Biol. Evol.">
        <title>Divergent and convergent evolution of fungal pathogenicity.</title>
        <authorList>
            <person name="Shang Y."/>
            <person name="Xiao G."/>
            <person name="Zheng P."/>
            <person name="Cen K."/>
            <person name="Zhan S."/>
            <person name="Wang C."/>
        </authorList>
    </citation>
    <scope>NUCLEOTIDE SEQUENCE [LARGE SCALE GENOMIC DNA]</scope>
    <source>
        <strain evidence="8 9">ARSEF 7405</strain>
    </source>
</reference>
<evidence type="ECO:0000256" key="1">
    <source>
        <dbReference type="ARBA" id="ARBA00004141"/>
    </source>
</evidence>
<keyword evidence="9" id="KW-1185">Reference proteome</keyword>
<name>A0A167ZK52_9EURO</name>
<dbReference type="InterPro" id="IPR008010">
    <property type="entry name" value="Tatp1"/>
</dbReference>
<keyword evidence="4 7" id="KW-1133">Transmembrane helix</keyword>
<dbReference type="PANTHER" id="PTHR13317:SF4">
    <property type="entry name" value="TRANSMEMBRANE ANTERIOR POSTERIOR TRANSFORMATION PROTEIN 1 HOMOLOG"/>
    <property type="match status" value="1"/>
</dbReference>
<dbReference type="VEuPathDB" id="FungiDB:AAP_02845"/>
<accession>A0A167ZK52</accession>
<feature type="compositionally biased region" description="Low complexity" evidence="6">
    <location>
        <begin position="13"/>
        <end position="24"/>
    </location>
</feature>
<dbReference type="AlphaFoldDB" id="A0A167ZK52"/>
<proteinExistence type="inferred from homology"/>
<feature type="transmembrane region" description="Helical" evidence="7">
    <location>
        <begin position="532"/>
        <end position="554"/>
    </location>
</feature>
<keyword evidence="3 7" id="KW-0812">Transmembrane</keyword>
<feature type="region of interest" description="Disordered" evidence="6">
    <location>
        <begin position="1"/>
        <end position="59"/>
    </location>
</feature>
<feature type="region of interest" description="Disordered" evidence="6">
    <location>
        <begin position="90"/>
        <end position="118"/>
    </location>
</feature>
<evidence type="ECO:0000313" key="9">
    <source>
        <dbReference type="Proteomes" id="UP000242877"/>
    </source>
</evidence>
<feature type="compositionally biased region" description="Basic and acidic residues" evidence="6">
    <location>
        <begin position="31"/>
        <end position="45"/>
    </location>
</feature>
<evidence type="ECO:0000256" key="5">
    <source>
        <dbReference type="ARBA" id="ARBA00023136"/>
    </source>
</evidence>
<dbReference type="OrthoDB" id="5376140at2759"/>
<dbReference type="EMBL" id="AZGZ01000010">
    <property type="protein sequence ID" value="KZZ92764.1"/>
    <property type="molecule type" value="Genomic_DNA"/>
</dbReference>
<evidence type="ECO:0000256" key="7">
    <source>
        <dbReference type="SAM" id="Phobius"/>
    </source>
</evidence>
<organism evidence="8 9">
    <name type="scientific">Ascosphaera apis ARSEF 7405</name>
    <dbReference type="NCBI Taxonomy" id="392613"/>
    <lineage>
        <taxon>Eukaryota</taxon>
        <taxon>Fungi</taxon>
        <taxon>Dikarya</taxon>
        <taxon>Ascomycota</taxon>
        <taxon>Pezizomycotina</taxon>
        <taxon>Eurotiomycetes</taxon>
        <taxon>Eurotiomycetidae</taxon>
        <taxon>Onygenales</taxon>
        <taxon>Ascosphaeraceae</taxon>
        <taxon>Ascosphaera</taxon>
    </lineage>
</organism>